<dbReference type="InterPro" id="IPR005754">
    <property type="entry name" value="Sortase"/>
</dbReference>
<dbReference type="AlphaFoldDB" id="A0A1F7GVD4"/>
<dbReference type="Gene3D" id="2.40.260.10">
    <property type="entry name" value="Sortase"/>
    <property type="match status" value="1"/>
</dbReference>
<reference evidence="3 4" key="1">
    <citation type="journal article" date="2016" name="Nat. Commun.">
        <title>Thousands of microbial genomes shed light on interconnected biogeochemical processes in an aquifer system.</title>
        <authorList>
            <person name="Anantharaman K."/>
            <person name="Brown C.T."/>
            <person name="Hug L.A."/>
            <person name="Sharon I."/>
            <person name="Castelle C.J."/>
            <person name="Probst A.J."/>
            <person name="Thomas B.C."/>
            <person name="Singh A."/>
            <person name="Wilkins M.J."/>
            <person name="Karaoz U."/>
            <person name="Brodie E.L."/>
            <person name="Williams K.H."/>
            <person name="Hubbard S.S."/>
            <person name="Banfield J.F."/>
        </authorList>
    </citation>
    <scope>NUCLEOTIDE SEQUENCE [LARGE SCALE GENOMIC DNA]</scope>
</reference>
<dbReference type="CDD" id="cd05829">
    <property type="entry name" value="Sortase_F"/>
    <property type="match status" value="1"/>
</dbReference>
<sequence>MEFLNKIVELNTKIIYGIFLVLIIAIFLPPTELTILKTPLGNKKGEVAGVFAKDRQDVETVTHNLPLPSPQPSPTEIPTPIQVEPPAKIEIPVIGVDSLIQYVGITPEHVMEIPKDFEKVGWYEHSVRPGEYGAAIVNGHFDRTDGSPAVFYNLALLEPGDAIIVTTENGLKLTFNVIELQSYPLDTFPAEYVYGDYEGTALRLITCDGVWNSIKKSYSERLVVVSELVKEGVLN</sequence>
<evidence type="ECO:0008006" key="5">
    <source>
        <dbReference type="Google" id="ProtNLM"/>
    </source>
</evidence>
<keyword evidence="1" id="KW-0378">Hydrolase</keyword>
<name>A0A1F7GVD4_9BACT</name>
<protein>
    <recommendedName>
        <fullName evidence="5">Peptidase C60 sortase A and B</fullName>
    </recommendedName>
</protein>
<feature type="transmembrane region" description="Helical" evidence="2">
    <location>
        <begin position="14"/>
        <end position="36"/>
    </location>
</feature>
<keyword evidence="2" id="KW-1133">Transmembrane helix</keyword>
<dbReference type="InterPro" id="IPR042001">
    <property type="entry name" value="Sortase_F"/>
</dbReference>
<accession>A0A1F7GVD4</accession>
<dbReference type="Proteomes" id="UP000177159">
    <property type="component" value="Unassembled WGS sequence"/>
</dbReference>
<dbReference type="InterPro" id="IPR023365">
    <property type="entry name" value="Sortase_dom-sf"/>
</dbReference>
<dbReference type="SUPFAM" id="SSF63817">
    <property type="entry name" value="Sortase"/>
    <property type="match status" value="1"/>
</dbReference>
<organism evidence="3 4">
    <name type="scientific">Candidatus Roizmanbacteria bacterium RIFCSPHIGHO2_02_FULL_37_24</name>
    <dbReference type="NCBI Taxonomy" id="1802037"/>
    <lineage>
        <taxon>Bacteria</taxon>
        <taxon>Candidatus Roizmaniibacteriota</taxon>
    </lineage>
</organism>
<gene>
    <name evidence="3" type="ORF">A3C24_03595</name>
</gene>
<dbReference type="Pfam" id="PF04203">
    <property type="entry name" value="Sortase"/>
    <property type="match status" value="1"/>
</dbReference>
<proteinExistence type="predicted"/>
<dbReference type="GO" id="GO:0016787">
    <property type="term" value="F:hydrolase activity"/>
    <property type="evidence" value="ECO:0007669"/>
    <property type="project" value="UniProtKB-KW"/>
</dbReference>
<evidence type="ECO:0000313" key="4">
    <source>
        <dbReference type="Proteomes" id="UP000177159"/>
    </source>
</evidence>
<keyword evidence="2" id="KW-0472">Membrane</keyword>
<evidence type="ECO:0000256" key="1">
    <source>
        <dbReference type="ARBA" id="ARBA00022801"/>
    </source>
</evidence>
<dbReference type="EMBL" id="MFZM01000030">
    <property type="protein sequence ID" value="OGK22918.1"/>
    <property type="molecule type" value="Genomic_DNA"/>
</dbReference>
<keyword evidence="2" id="KW-0812">Transmembrane</keyword>
<comment type="caution">
    <text evidence="3">The sequence shown here is derived from an EMBL/GenBank/DDBJ whole genome shotgun (WGS) entry which is preliminary data.</text>
</comment>
<evidence type="ECO:0000313" key="3">
    <source>
        <dbReference type="EMBL" id="OGK22918.1"/>
    </source>
</evidence>
<evidence type="ECO:0000256" key="2">
    <source>
        <dbReference type="SAM" id="Phobius"/>
    </source>
</evidence>